<dbReference type="EMBL" id="AVOT02064224">
    <property type="protein sequence ID" value="MBW0556676.1"/>
    <property type="molecule type" value="Genomic_DNA"/>
</dbReference>
<dbReference type="Proteomes" id="UP000765509">
    <property type="component" value="Unassembled WGS sequence"/>
</dbReference>
<protein>
    <submittedName>
        <fullName evidence="1">Uncharacterized protein</fullName>
    </submittedName>
</protein>
<reference evidence="1" key="1">
    <citation type="submission" date="2021-03" db="EMBL/GenBank/DDBJ databases">
        <title>Draft genome sequence of rust myrtle Austropuccinia psidii MF-1, a brazilian biotype.</title>
        <authorList>
            <person name="Quecine M.C."/>
            <person name="Pachon D.M.R."/>
            <person name="Bonatelli M.L."/>
            <person name="Correr F.H."/>
            <person name="Franceschini L.M."/>
            <person name="Leite T.F."/>
            <person name="Margarido G.R.A."/>
            <person name="Almeida C.A."/>
            <person name="Ferrarezi J.A."/>
            <person name="Labate C.A."/>
        </authorList>
    </citation>
    <scope>NUCLEOTIDE SEQUENCE</scope>
    <source>
        <strain evidence="1">MF-1</strain>
    </source>
</reference>
<accession>A0A9Q3J6Z1</accession>
<comment type="caution">
    <text evidence="1">The sequence shown here is derived from an EMBL/GenBank/DDBJ whole genome shotgun (WGS) entry which is preliminary data.</text>
</comment>
<dbReference type="AlphaFoldDB" id="A0A9Q3J6Z1"/>
<evidence type="ECO:0000313" key="2">
    <source>
        <dbReference type="Proteomes" id="UP000765509"/>
    </source>
</evidence>
<proteinExistence type="predicted"/>
<dbReference type="OrthoDB" id="117147at2759"/>
<gene>
    <name evidence="1" type="ORF">O181_096391</name>
</gene>
<evidence type="ECO:0000313" key="1">
    <source>
        <dbReference type="EMBL" id="MBW0556676.1"/>
    </source>
</evidence>
<keyword evidence="2" id="KW-1185">Reference proteome</keyword>
<sequence length="116" mass="13289">MLEKGWNQKLPEDTLRRDFLDLHPTTFSCKFICQKVKHNPKKSKNDFFNVMGFYAGPFVISALHGTNAVQVELSGKLANTRPTFLASFMESYQQAFKELFLLRKPTPLAIPPVKQN</sequence>
<name>A0A9Q3J6Z1_9BASI</name>
<organism evidence="1 2">
    <name type="scientific">Austropuccinia psidii MF-1</name>
    <dbReference type="NCBI Taxonomy" id="1389203"/>
    <lineage>
        <taxon>Eukaryota</taxon>
        <taxon>Fungi</taxon>
        <taxon>Dikarya</taxon>
        <taxon>Basidiomycota</taxon>
        <taxon>Pucciniomycotina</taxon>
        <taxon>Pucciniomycetes</taxon>
        <taxon>Pucciniales</taxon>
        <taxon>Sphaerophragmiaceae</taxon>
        <taxon>Austropuccinia</taxon>
    </lineage>
</organism>